<dbReference type="SUPFAM" id="SSF52540">
    <property type="entry name" value="P-loop containing nucleoside triphosphate hydrolases"/>
    <property type="match status" value="1"/>
</dbReference>
<evidence type="ECO:0000259" key="7">
    <source>
        <dbReference type="PROSITE" id="PS50893"/>
    </source>
</evidence>
<dbReference type="GO" id="GO:0005524">
    <property type="term" value="F:ATP binding"/>
    <property type="evidence" value="ECO:0007669"/>
    <property type="project" value="UniProtKB-KW"/>
</dbReference>
<dbReference type="InterPro" id="IPR003439">
    <property type="entry name" value="ABC_transporter-like_ATP-bd"/>
</dbReference>
<dbReference type="InterPro" id="IPR003593">
    <property type="entry name" value="AAA+_ATPase"/>
</dbReference>
<evidence type="ECO:0000256" key="6">
    <source>
        <dbReference type="SAM" id="MobiDB-lite"/>
    </source>
</evidence>
<keyword evidence="4" id="KW-0547">Nucleotide-binding</keyword>
<dbReference type="PROSITE" id="PS00211">
    <property type="entry name" value="ABC_TRANSPORTER_1"/>
    <property type="match status" value="1"/>
</dbReference>
<organism evidence="8 9">
    <name type="scientific">Marinibaculum pumilum</name>
    <dbReference type="NCBI Taxonomy" id="1766165"/>
    <lineage>
        <taxon>Bacteria</taxon>
        <taxon>Pseudomonadati</taxon>
        <taxon>Pseudomonadota</taxon>
        <taxon>Alphaproteobacteria</taxon>
        <taxon>Rhodospirillales</taxon>
        <taxon>Rhodospirillaceae</taxon>
        <taxon>Marinibaculum</taxon>
    </lineage>
</organism>
<dbReference type="PROSITE" id="PS50893">
    <property type="entry name" value="ABC_TRANSPORTER_2"/>
    <property type="match status" value="1"/>
</dbReference>
<dbReference type="Pfam" id="PF00005">
    <property type="entry name" value="ABC_tran"/>
    <property type="match status" value="1"/>
</dbReference>
<comment type="similarity">
    <text evidence="1">Belongs to the ABC transporter superfamily.</text>
</comment>
<evidence type="ECO:0000256" key="2">
    <source>
        <dbReference type="ARBA" id="ARBA00022448"/>
    </source>
</evidence>
<dbReference type="Proteomes" id="UP001595528">
    <property type="component" value="Unassembled WGS sequence"/>
</dbReference>
<dbReference type="PANTHER" id="PTHR42711:SF5">
    <property type="entry name" value="ABC TRANSPORTER ATP-BINDING PROTEIN NATA"/>
    <property type="match status" value="1"/>
</dbReference>
<proteinExistence type="inferred from homology"/>
<feature type="region of interest" description="Disordered" evidence="6">
    <location>
        <begin position="1"/>
        <end position="28"/>
    </location>
</feature>
<dbReference type="CDD" id="cd03230">
    <property type="entry name" value="ABC_DR_subfamily_A"/>
    <property type="match status" value="1"/>
</dbReference>
<reference evidence="9" key="1">
    <citation type="journal article" date="2019" name="Int. J. Syst. Evol. Microbiol.">
        <title>The Global Catalogue of Microorganisms (GCM) 10K type strain sequencing project: providing services to taxonomists for standard genome sequencing and annotation.</title>
        <authorList>
            <consortium name="The Broad Institute Genomics Platform"/>
            <consortium name="The Broad Institute Genome Sequencing Center for Infectious Disease"/>
            <person name="Wu L."/>
            <person name="Ma J."/>
        </authorList>
    </citation>
    <scope>NUCLEOTIDE SEQUENCE [LARGE SCALE GENOMIC DNA]</scope>
    <source>
        <strain evidence="9">KCTC 42964</strain>
    </source>
</reference>
<comment type="caution">
    <text evidence="8">The sequence shown here is derived from an EMBL/GenBank/DDBJ whole genome shotgun (WGS) entry which is preliminary data.</text>
</comment>
<gene>
    <name evidence="8" type="ORF">ACFOGJ_26825</name>
</gene>
<evidence type="ECO:0000256" key="4">
    <source>
        <dbReference type="ARBA" id="ARBA00022741"/>
    </source>
</evidence>
<dbReference type="SMART" id="SM00382">
    <property type="entry name" value="AAA"/>
    <property type="match status" value="1"/>
</dbReference>
<dbReference type="InterPro" id="IPR017871">
    <property type="entry name" value="ABC_transporter-like_CS"/>
</dbReference>
<keyword evidence="9" id="KW-1185">Reference proteome</keyword>
<feature type="compositionally biased region" description="Low complexity" evidence="6">
    <location>
        <begin position="8"/>
        <end position="21"/>
    </location>
</feature>
<evidence type="ECO:0000313" key="9">
    <source>
        <dbReference type="Proteomes" id="UP001595528"/>
    </source>
</evidence>
<evidence type="ECO:0000256" key="1">
    <source>
        <dbReference type="ARBA" id="ARBA00005417"/>
    </source>
</evidence>
<keyword evidence="3" id="KW-0536">Nodulation</keyword>
<sequence length="289" mass="31197">MDAIPHTRAAGPSASRSGPASRLRDGHSPDLAADPAILVAGLGKRFGTVVAVDEVSFAVPRGSVTGLLGGNGAGKTTTLSMMLGLLLPSAGRIEILGTDMLRDRHRVLPWMNFSSPYVDLPHRLTVRQNLTIYAELYSVPKPRARIDDLARELDFAALLGRPFGKLSAGQKTRVSLAKALINRPMALLLDEPTASLDPDTAEWVRDWLLRYRRETGATILLASHNMTEVERICDHVLMMRQGRIVDEGAPQGLIAKYGRQTMEEVFLDIARRQGRAAESGGDGAGGDAA</sequence>
<feature type="domain" description="ABC transporter" evidence="7">
    <location>
        <begin position="37"/>
        <end position="266"/>
    </location>
</feature>
<evidence type="ECO:0000256" key="3">
    <source>
        <dbReference type="ARBA" id="ARBA00022458"/>
    </source>
</evidence>
<name>A0ABV7L8E4_9PROT</name>
<protein>
    <submittedName>
        <fullName evidence="8">ABC transporter ATP-binding protein</fullName>
    </submittedName>
</protein>
<dbReference type="InterPro" id="IPR027417">
    <property type="entry name" value="P-loop_NTPase"/>
</dbReference>
<dbReference type="RefSeq" id="WP_379906351.1">
    <property type="nucleotide sequence ID" value="NZ_JBHRTR010000050.1"/>
</dbReference>
<accession>A0ABV7L8E4</accession>
<dbReference type="Gene3D" id="3.40.50.300">
    <property type="entry name" value="P-loop containing nucleotide triphosphate hydrolases"/>
    <property type="match status" value="1"/>
</dbReference>
<dbReference type="EMBL" id="JBHRTR010000050">
    <property type="protein sequence ID" value="MFC3230888.1"/>
    <property type="molecule type" value="Genomic_DNA"/>
</dbReference>
<dbReference type="InterPro" id="IPR050763">
    <property type="entry name" value="ABC_transporter_ATP-binding"/>
</dbReference>
<evidence type="ECO:0000313" key="8">
    <source>
        <dbReference type="EMBL" id="MFC3230888.1"/>
    </source>
</evidence>
<keyword evidence="5 8" id="KW-0067">ATP-binding</keyword>
<evidence type="ECO:0000256" key="5">
    <source>
        <dbReference type="ARBA" id="ARBA00022840"/>
    </source>
</evidence>
<dbReference type="PANTHER" id="PTHR42711">
    <property type="entry name" value="ABC TRANSPORTER ATP-BINDING PROTEIN"/>
    <property type="match status" value="1"/>
</dbReference>
<keyword evidence="2" id="KW-0813">Transport</keyword>